<keyword evidence="1" id="KW-0812">Transmembrane</keyword>
<keyword evidence="1" id="KW-1133">Transmembrane helix</keyword>
<feature type="domain" description="CARDB" evidence="2">
    <location>
        <begin position="455"/>
        <end position="537"/>
    </location>
</feature>
<accession>A0ABD5NAP4</accession>
<dbReference type="EMBL" id="JBHRWN010000002">
    <property type="protein sequence ID" value="MFC3476294.1"/>
    <property type="molecule type" value="Genomic_DNA"/>
</dbReference>
<proteinExistence type="predicted"/>
<sequence length="545" mass="57392">MKVRNNLEKGKNRLGTPRAKLVLALVAIGALVALAGCSGIMGSGGPSVSDPAIQMSEDDEPVLAFNYSVNDYSKVLLEGPSGTVLNSGEVSPENNRTGFYLYDPKGGEYTVVLQQGGDTKATKSVTFDGPNAEVQSVEANWSGNKVQNVKVTVENSGDVPVQLMNATATARGDGVSETMLYEWVPAGTTETVNITSSYGASMAIEKPGDVRGSVEVNTTDSTLTGSFEKTFEGPKLSIVDVTDNWNGNTFETADVTVKNTGDLPTSAEVLVNYGDETVGSSYDKDLPAGATVNFEASALGYIYQAESGGNLTFDVVLNSSSGFKTEQITHEVEGASVQLQSMKTAWQEGELTGVPFSARNNGAVESEFDAKVLVNGEQVATETFWLDPKTSSEFSIEAGYFSDPLYAPSGDGGTYNVTLQISGDGWTDSESTEATFTGVEGEILDVSTMSFSNYDSNTSDLSSVDFTLRNTGDVPMDYDSVRLKVDGVSNTLSESPISSLSPGSSNTVYLSPDITIEDGSHQLTVEVLDGGEVVASTSTTISTDG</sequence>
<dbReference type="Pfam" id="PF07705">
    <property type="entry name" value="CARDB"/>
    <property type="match status" value="1"/>
</dbReference>
<evidence type="ECO:0000256" key="1">
    <source>
        <dbReference type="SAM" id="Phobius"/>
    </source>
</evidence>
<evidence type="ECO:0000313" key="3">
    <source>
        <dbReference type="EMBL" id="MFC3476294.1"/>
    </source>
</evidence>
<name>A0ABD5NAP4_9EURY</name>
<gene>
    <name evidence="3" type="ORF">ACFOKC_01005</name>
</gene>
<organism evidence="3 4">
    <name type="scientific">Halobacterium litoreum</name>
    <dbReference type="NCBI Taxonomy" id="2039234"/>
    <lineage>
        <taxon>Archaea</taxon>
        <taxon>Methanobacteriati</taxon>
        <taxon>Methanobacteriota</taxon>
        <taxon>Stenosarchaea group</taxon>
        <taxon>Halobacteria</taxon>
        <taxon>Halobacteriales</taxon>
        <taxon>Halobacteriaceae</taxon>
        <taxon>Halobacterium</taxon>
    </lineage>
</organism>
<keyword evidence="1" id="KW-0472">Membrane</keyword>
<dbReference type="InterPro" id="IPR013783">
    <property type="entry name" value="Ig-like_fold"/>
</dbReference>
<evidence type="ECO:0000259" key="2">
    <source>
        <dbReference type="Pfam" id="PF07705"/>
    </source>
</evidence>
<dbReference type="AlphaFoldDB" id="A0ABD5NAP4"/>
<keyword evidence="4" id="KW-1185">Reference proteome</keyword>
<feature type="transmembrane region" description="Helical" evidence="1">
    <location>
        <begin position="21"/>
        <end position="41"/>
    </location>
</feature>
<dbReference type="Proteomes" id="UP001595660">
    <property type="component" value="Unassembled WGS sequence"/>
</dbReference>
<comment type="caution">
    <text evidence="3">The sequence shown here is derived from an EMBL/GenBank/DDBJ whole genome shotgun (WGS) entry which is preliminary data.</text>
</comment>
<dbReference type="RefSeq" id="WP_232572574.1">
    <property type="nucleotide sequence ID" value="NZ_CP089466.1"/>
</dbReference>
<dbReference type="InterPro" id="IPR011635">
    <property type="entry name" value="CARDB"/>
</dbReference>
<dbReference type="GeneID" id="69117797"/>
<dbReference type="Gene3D" id="2.60.40.10">
    <property type="entry name" value="Immunoglobulins"/>
    <property type="match status" value="1"/>
</dbReference>
<reference evidence="3 4" key="1">
    <citation type="journal article" date="2019" name="Int. J. Syst. Evol. Microbiol.">
        <title>The Global Catalogue of Microorganisms (GCM) 10K type strain sequencing project: providing services to taxonomists for standard genome sequencing and annotation.</title>
        <authorList>
            <consortium name="The Broad Institute Genomics Platform"/>
            <consortium name="The Broad Institute Genome Sequencing Center for Infectious Disease"/>
            <person name="Wu L."/>
            <person name="Ma J."/>
        </authorList>
    </citation>
    <scope>NUCLEOTIDE SEQUENCE [LARGE SCALE GENOMIC DNA]</scope>
    <source>
        <strain evidence="3 4">CGMCC 1.12562</strain>
    </source>
</reference>
<evidence type="ECO:0000313" key="4">
    <source>
        <dbReference type="Proteomes" id="UP001595660"/>
    </source>
</evidence>
<protein>
    <submittedName>
        <fullName evidence="3">CARDB domain-containing protein</fullName>
    </submittedName>
</protein>